<dbReference type="InterPro" id="IPR036427">
    <property type="entry name" value="Bromodomain-like_sf"/>
</dbReference>
<dbReference type="InterPro" id="IPR018359">
    <property type="entry name" value="Bromodomain_CS"/>
</dbReference>
<evidence type="ECO:0000256" key="1">
    <source>
        <dbReference type="ARBA" id="ARBA00004123"/>
    </source>
</evidence>
<dbReference type="SMART" id="SM00439">
    <property type="entry name" value="BAH"/>
    <property type="match status" value="1"/>
</dbReference>
<dbReference type="SUPFAM" id="SSF47370">
    <property type="entry name" value="Bromodomain"/>
    <property type="match status" value="2"/>
</dbReference>
<keyword evidence="13" id="KW-1185">Reference proteome</keyword>
<keyword evidence="7" id="KW-0539">Nucleus</keyword>
<gene>
    <name evidence="12" type="ORF">BGZ80_005173</name>
</gene>
<dbReference type="Gene3D" id="2.30.30.490">
    <property type="match status" value="1"/>
</dbReference>
<evidence type="ECO:0000256" key="7">
    <source>
        <dbReference type="ARBA" id="ARBA00023242"/>
    </source>
</evidence>
<dbReference type="InterPro" id="IPR037382">
    <property type="entry name" value="Rsc/polybromo"/>
</dbReference>
<evidence type="ECO:0000259" key="11">
    <source>
        <dbReference type="PROSITE" id="PS51038"/>
    </source>
</evidence>
<dbReference type="Pfam" id="PF00439">
    <property type="entry name" value="Bromodomain"/>
    <property type="match status" value="2"/>
</dbReference>
<dbReference type="InterPro" id="IPR043151">
    <property type="entry name" value="BAH_sf"/>
</dbReference>
<feature type="domain" description="Bromo" evidence="10">
    <location>
        <begin position="161"/>
        <end position="231"/>
    </location>
</feature>
<dbReference type="InterPro" id="IPR001487">
    <property type="entry name" value="Bromodomain"/>
</dbReference>
<dbReference type="PROSITE" id="PS51038">
    <property type="entry name" value="BAH"/>
    <property type="match status" value="1"/>
</dbReference>
<feature type="domain" description="Bromo" evidence="10">
    <location>
        <begin position="40"/>
        <end position="112"/>
    </location>
</feature>
<sequence length="656" mass="74523">MPPKRHGEGSVSIIEGISLKDKREAMSQILDRLENFTDKSGRLISELFLELPDREEYPDYYLTIKNPIAFDIIRDKLDSGLYDNENIVNFSKDLLTLTSNAKEYNRKGSPIHRDAMTLEAQIELAMQFLLEDGSQQDEQEPFTTEFCHRVLKTIKNHKDESGRLMSELFLELPSHEEYPDYYEEITRPIALDGIKKKINSGAYKNLESFEDDFELMFENAKQYNAEGSDVYLDAEELQQLFWKEIGKDGRGNTKNKHARKHVKELTQVSLHGGIFKVGDFVHLKNDRDPSKPIIALIFSLWEDENGQTGLDATWFLRPDQIVHPYASRFYPSEVLKASGSHEHLVSEIQDKCYVLYTRDYVRGRPIEWNQNQSIYLCEQRYNEAYKSVSKIKNWASCLPPGHKPSDMKLNLFPEPLVLKKLPSASMVDKAGRHDSEGPSRSSTPQDTSSRASAGGHKRNSLNQHPGSPPMAMTHQAQQVAPHHWVRCNYSSLSTGLQCSGVFPNQAELQRHVATEHALIQHVAAPPAMKRGRPRKNPLPATAATPTPGATQVSAPQQPMMNQQGAYPQQSFNPYNPAGQFGVPPRPGMPGQVMQPNMPYPQQPQPQPQPQAMHHMQQQQQQQQQRGMPYQQPFSQPLQQGQPRPQAYPQNVPYGQP</sequence>
<organism evidence="12 13">
    <name type="scientific">Entomortierella chlamydospora</name>
    <dbReference type="NCBI Taxonomy" id="101097"/>
    <lineage>
        <taxon>Eukaryota</taxon>
        <taxon>Fungi</taxon>
        <taxon>Fungi incertae sedis</taxon>
        <taxon>Mucoromycota</taxon>
        <taxon>Mortierellomycotina</taxon>
        <taxon>Mortierellomycetes</taxon>
        <taxon>Mortierellales</taxon>
        <taxon>Mortierellaceae</taxon>
        <taxon>Entomortierella</taxon>
    </lineage>
</organism>
<feature type="region of interest" description="Disordered" evidence="9">
    <location>
        <begin position="427"/>
        <end position="477"/>
    </location>
</feature>
<protein>
    <recommendedName>
        <fullName evidence="14">Rsc complex subunit</fullName>
    </recommendedName>
</protein>
<dbReference type="Proteomes" id="UP000703661">
    <property type="component" value="Unassembled WGS sequence"/>
</dbReference>
<keyword evidence="6" id="KW-0804">Transcription</keyword>
<evidence type="ECO:0000256" key="8">
    <source>
        <dbReference type="PROSITE-ProRule" id="PRU00035"/>
    </source>
</evidence>
<dbReference type="PROSITE" id="PS50014">
    <property type="entry name" value="BROMODOMAIN_2"/>
    <property type="match status" value="2"/>
</dbReference>
<evidence type="ECO:0000256" key="4">
    <source>
        <dbReference type="ARBA" id="ARBA00023015"/>
    </source>
</evidence>
<keyword evidence="4" id="KW-0805">Transcription regulation</keyword>
<feature type="compositionally biased region" description="Low complexity" evidence="9">
    <location>
        <begin position="609"/>
        <end position="642"/>
    </location>
</feature>
<dbReference type="EMBL" id="JAAAID010002569">
    <property type="protein sequence ID" value="KAG0006693.1"/>
    <property type="molecule type" value="Genomic_DNA"/>
</dbReference>
<comment type="subcellular location">
    <subcellularLocation>
        <location evidence="1">Nucleus</location>
    </subcellularLocation>
</comment>
<keyword evidence="3" id="KW-0156">Chromatin regulator</keyword>
<dbReference type="GO" id="GO:0003682">
    <property type="term" value="F:chromatin binding"/>
    <property type="evidence" value="ECO:0007669"/>
    <property type="project" value="InterPro"/>
</dbReference>
<feature type="compositionally biased region" description="Polar residues" evidence="9">
    <location>
        <begin position="438"/>
        <end position="451"/>
    </location>
</feature>
<evidence type="ECO:0000256" key="9">
    <source>
        <dbReference type="SAM" id="MobiDB-lite"/>
    </source>
</evidence>
<dbReference type="Pfam" id="PF01426">
    <property type="entry name" value="BAH"/>
    <property type="match status" value="1"/>
</dbReference>
<dbReference type="PANTHER" id="PTHR16062">
    <property type="entry name" value="SWI/SNF-RELATED"/>
    <property type="match status" value="1"/>
</dbReference>
<feature type="compositionally biased region" description="Low complexity" evidence="9">
    <location>
        <begin position="537"/>
        <end position="550"/>
    </location>
</feature>
<dbReference type="GO" id="GO:0016586">
    <property type="term" value="C:RSC-type complex"/>
    <property type="evidence" value="ECO:0007669"/>
    <property type="project" value="InterPro"/>
</dbReference>
<keyword evidence="5 8" id="KW-0103">Bromodomain</keyword>
<comment type="caution">
    <text evidence="12">The sequence shown here is derived from an EMBL/GenBank/DDBJ whole genome shotgun (WGS) entry which is preliminary data.</text>
</comment>
<feature type="compositionally biased region" description="Pro residues" evidence="9">
    <location>
        <begin position="597"/>
        <end position="608"/>
    </location>
</feature>
<reference evidence="12" key="1">
    <citation type="journal article" date="2020" name="Fungal Divers.">
        <title>Resolving the Mortierellaceae phylogeny through synthesis of multi-gene phylogenetics and phylogenomics.</title>
        <authorList>
            <person name="Vandepol N."/>
            <person name="Liber J."/>
            <person name="Desiro A."/>
            <person name="Na H."/>
            <person name="Kennedy M."/>
            <person name="Barry K."/>
            <person name="Grigoriev I.V."/>
            <person name="Miller A.N."/>
            <person name="O'Donnell K."/>
            <person name="Stajich J.E."/>
            <person name="Bonito G."/>
        </authorList>
    </citation>
    <scope>NUCLEOTIDE SEQUENCE</scope>
    <source>
        <strain evidence="12">NRRL 2769</strain>
    </source>
</reference>
<evidence type="ECO:0000313" key="13">
    <source>
        <dbReference type="Proteomes" id="UP000703661"/>
    </source>
</evidence>
<evidence type="ECO:0000259" key="10">
    <source>
        <dbReference type="PROSITE" id="PS50014"/>
    </source>
</evidence>
<dbReference type="InterPro" id="IPR001025">
    <property type="entry name" value="BAH_dom"/>
</dbReference>
<feature type="non-terminal residue" evidence="12">
    <location>
        <position position="656"/>
    </location>
</feature>
<dbReference type="GO" id="GO:0006338">
    <property type="term" value="P:chromatin remodeling"/>
    <property type="evidence" value="ECO:0007669"/>
    <property type="project" value="InterPro"/>
</dbReference>
<evidence type="ECO:0008006" key="14">
    <source>
        <dbReference type="Google" id="ProtNLM"/>
    </source>
</evidence>
<accession>A0A9P6SVB4</accession>
<evidence type="ECO:0000256" key="6">
    <source>
        <dbReference type="ARBA" id="ARBA00023163"/>
    </source>
</evidence>
<evidence type="ECO:0000256" key="5">
    <source>
        <dbReference type="ARBA" id="ARBA00023117"/>
    </source>
</evidence>
<keyword evidence="2" id="KW-0677">Repeat</keyword>
<proteinExistence type="predicted"/>
<dbReference type="PRINTS" id="PR00503">
    <property type="entry name" value="BROMODOMAIN"/>
</dbReference>
<evidence type="ECO:0000256" key="3">
    <source>
        <dbReference type="ARBA" id="ARBA00022853"/>
    </source>
</evidence>
<dbReference type="SMART" id="SM00297">
    <property type="entry name" value="BROMO"/>
    <property type="match status" value="2"/>
</dbReference>
<evidence type="ECO:0000256" key="2">
    <source>
        <dbReference type="ARBA" id="ARBA00022737"/>
    </source>
</evidence>
<name>A0A9P6SVB4_9FUNG</name>
<dbReference type="PROSITE" id="PS00633">
    <property type="entry name" value="BROMODOMAIN_1"/>
    <property type="match status" value="1"/>
</dbReference>
<dbReference type="PANTHER" id="PTHR16062:SF19">
    <property type="entry name" value="PROTEIN POLYBROMO-1"/>
    <property type="match status" value="1"/>
</dbReference>
<dbReference type="AlphaFoldDB" id="A0A9P6SVB4"/>
<feature type="compositionally biased region" description="Polar residues" evidence="9">
    <location>
        <begin position="551"/>
        <end position="573"/>
    </location>
</feature>
<feature type="domain" description="BAH" evidence="11">
    <location>
        <begin position="273"/>
        <end position="392"/>
    </location>
</feature>
<feature type="region of interest" description="Disordered" evidence="9">
    <location>
        <begin position="527"/>
        <end position="656"/>
    </location>
</feature>
<dbReference type="Gene3D" id="1.20.920.10">
    <property type="entry name" value="Bromodomain-like"/>
    <property type="match status" value="2"/>
</dbReference>
<evidence type="ECO:0000313" key="12">
    <source>
        <dbReference type="EMBL" id="KAG0006693.1"/>
    </source>
</evidence>
<dbReference type="GO" id="GO:0006368">
    <property type="term" value="P:transcription elongation by RNA polymerase II"/>
    <property type="evidence" value="ECO:0007669"/>
    <property type="project" value="TreeGrafter"/>
</dbReference>